<accession>A0A3G5A143</accession>
<reference evidence="1" key="1">
    <citation type="submission" date="2018-10" db="EMBL/GenBank/DDBJ databases">
        <title>Hidden diversity of soil giant viruses.</title>
        <authorList>
            <person name="Schulz F."/>
            <person name="Alteio L."/>
            <person name="Goudeau D."/>
            <person name="Ryan E.M."/>
            <person name="Malmstrom R.R."/>
            <person name="Blanchard J."/>
            <person name="Woyke T."/>
        </authorList>
    </citation>
    <scope>NUCLEOTIDE SEQUENCE</scope>
    <source>
        <strain evidence="1">FNV1</strain>
    </source>
</reference>
<proteinExistence type="predicted"/>
<organism evidence="1">
    <name type="scientific">Faunusvirus sp</name>
    <dbReference type="NCBI Taxonomy" id="2487766"/>
    <lineage>
        <taxon>Viruses</taxon>
        <taxon>Varidnaviria</taxon>
        <taxon>Bamfordvirae</taxon>
        <taxon>Nucleocytoviricota</taxon>
        <taxon>Megaviricetes</taxon>
        <taxon>Imitervirales</taxon>
        <taxon>Mimiviridae</taxon>
    </lineage>
</organism>
<evidence type="ECO:0000313" key="1">
    <source>
        <dbReference type="EMBL" id="AYV79219.1"/>
    </source>
</evidence>
<dbReference type="EMBL" id="MK072136">
    <property type="protein sequence ID" value="AYV79219.1"/>
    <property type="molecule type" value="Genomic_DNA"/>
</dbReference>
<gene>
    <name evidence="1" type="ORF">Faunusvirus5_28</name>
</gene>
<sequence>MNKQNIFVRQQFTNVRQHFSKYYTQINNNLSVRFTSIYNMYIHSWP</sequence>
<protein>
    <submittedName>
        <fullName evidence="1">Uncharacterized protein</fullName>
    </submittedName>
</protein>
<name>A0A3G5A143_9VIRU</name>